<keyword evidence="9" id="KW-0472">Membrane</keyword>
<dbReference type="OrthoDB" id="776947at2759"/>
<dbReference type="KEGG" id="dzi:111318647"/>
<keyword evidence="6" id="KW-0968">Cytoplasmic vesicle</keyword>
<keyword evidence="9" id="KW-1133">Transmembrane helix</keyword>
<evidence type="ECO:0000256" key="4">
    <source>
        <dbReference type="ARBA" id="ARBA00022729"/>
    </source>
</evidence>
<keyword evidence="9" id="KW-0812">Transmembrane</keyword>
<dbReference type="Proteomes" id="UP000515121">
    <property type="component" value="Unplaced"/>
</dbReference>
<dbReference type="GO" id="GO:0031410">
    <property type="term" value="C:cytoplasmic vesicle"/>
    <property type="evidence" value="ECO:0007669"/>
    <property type="project" value="UniProtKB-SubCell"/>
</dbReference>
<dbReference type="SUPFAM" id="SSF47699">
    <property type="entry name" value="Bifunctional inhibitor/lipid-transfer protein/seed storage 2S albumin"/>
    <property type="match status" value="1"/>
</dbReference>
<evidence type="ECO:0000259" key="10">
    <source>
        <dbReference type="Pfam" id="PF05617"/>
    </source>
</evidence>
<keyword evidence="3" id="KW-0964">Secreted</keyword>
<comment type="similarity">
    <text evidence="8">Belongs to the plant egg cell-secreted peptide family.</text>
</comment>
<name>A0A6P6BJG5_DURZI</name>
<evidence type="ECO:0000256" key="7">
    <source>
        <dbReference type="ARBA" id="ARBA00034457"/>
    </source>
</evidence>
<dbReference type="PANTHER" id="PTHR35293:SF1">
    <property type="entry name" value="EGG CELL-SECRETED PROTEIN 1.5"/>
    <property type="match status" value="1"/>
</dbReference>
<dbReference type="GO" id="GO:2000008">
    <property type="term" value="P:regulation of protein localization to cell surface"/>
    <property type="evidence" value="ECO:0007669"/>
    <property type="project" value="UniProtKB-ARBA"/>
</dbReference>
<feature type="domain" description="Prolamin-like" evidence="10">
    <location>
        <begin position="86"/>
        <end position="150"/>
    </location>
</feature>
<evidence type="ECO:0000313" key="11">
    <source>
        <dbReference type="Proteomes" id="UP000515121"/>
    </source>
</evidence>
<reference evidence="12" key="1">
    <citation type="submission" date="2025-08" db="UniProtKB">
        <authorList>
            <consortium name="RefSeq"/>
        </authorList>
    </citation>
    <scope>IDENTIFICATION</scope>
    <source>
        <tissue evidence="12">Fruit stalk</tissue>
    </source>
</reference>
<gene>
    <name evidence="12" type="primary">LOC111318647</name>
</gene>
<keyword evidence="5" id="KW-0278">Fertilization</keyword>
<evidence type="ECO:0000256" key="9">
    <source>
        <dbReference type="SAM" id="Phobius"/>
    </source>
</evidence>
<evidence type="ECO:0000256" key="8">
    <source>
        <dbReference type="ARBA" id="ARBA00034484"/>
    </source>
</evidence>
<dbReference type="PANTHER" id="PTHR35293">
    <property type="entry name" value="EGG CELL-SECRETED PROTEIN 1.5"/>
    <property type="match status" value="1"/>
</dbReference>
<comment type="subcellular location">
    <subcellularLocation>
        <location evidence="1">Cytoplasmic vesicle</location>
    </subcellularLocation>
    <subcellularLocation>
        <location evidence="2">Secreted</location>
    </subcellularLocation>
</comment>
<keyword evidence="11" id="KW-1185">Reference proteome</keyword>
<dbReference type="GeneID" id="111318647"/>
<dbReference type="GO" id="GO:0009567">
    <property type="term" value="P:double fertilization forming a zygote and endosperm"/>
    <property type="evidence" value="ECO:0007669"/>
    <property type="project" value="InterPro"/>
</dbReference>
<feature type="transmembrane region" description="Helical" evidence="9">
    <location>
        <begin position="39"/>
        <end position="58"/>
    </location>
</feature>
<sequence>MVPSLYKPKQFTWSFPHLSPTSIYLITSLSFSVSEMASISFRVFFFAFLLALSLLFMANARQVDDFEPTTTTDLMARLKLDEESTNCWDSLIQLQSCTGELIMFFLNGETDLGHSCCQAIRTISHQCWPSMIDALGFTKEETHVLEGYCDHEDDQSPRSVGSSKLLVP</sequence>
<dbReference type="InterPro" id="IPR036312">
    <property type="entry name" value="Bifun_inhib/LTP/seed_sf"/>
</dbReference>
<evidence type="ECO:0000256" key="6">
    <source>
        <dbReference type="ARBA" id="ARBA00023329"/>
    </source>
</evidence>
<comment type="function">
    <text evidence="7">Involved in the regulation of gamete interactions during the double fertilization and to prevent multiple-pollen tube attraction; mediates the redistribution of the gamete fusogen HAP2/GCS1 to the cell surface after secretion upon sperm arrival.</text>
</comment>
<evidence type="ECO:0000256" key="3">
    <source>
        <dbReference type="ARBA" id="ARBA00022525"/>
    </source>
</evidence>
<organism evidence="11 12">
    <name type="scientific">Durio zibethinus</name>
    <name type="common">Durian</name>
    <dbReference type="NCBI Taxonomy" id="66656"/>
    <lineage>
        <taxon>Eukaryota</taxon>
        <taxon>Viridiplantae</taxon>
        <taxon>Streptophyta</taxon>
        <taxon>Embryophyta</taxon>
        <taxon>Tracheophyta</taxon>
        <taxon>Spermatophyta</taxon>
        <taxon>Magnoliopsida</taxon>
        <taxon>eudicotyledons</taxon>
        <taxon>Gunneridae</taxon>
        <taxon>Pentapetalae</taxon>
        <taxon>rosids</taxon>
        <taxon>malvids</taxon>
        <taxon>Malvales</taxon>
        <taxon>Malvaceae</taxon>
        <taxon>Helicteroideae</taxon>
        <taxon>Durio</taxon>
    </lineage>
</organism>
<dbReference type="GO" id="GO:0080155">
    <property type="term" value="P:regulation of double fertilization forming a zygote and endosperm"/>
    <property type="evidence" value="ECO:0007669"/>
    <property type="project" value="UniProtKB-ARBA"/>
</dbReference>
<dbReference type="AlphaFoldDB" id="A0A6P6BJG5"/>
<accession>A0A6P6BJG5</accession>
<dbReference type="Pfam" id="PF05617">
    <property type="entry name" value="Prolamin_like"/>
    <property type="match status" value="1"/>
</dbReference>
<evidence type="ECO:0000256" key="2">
    <source>
        <dbReference type="ARBA" id="ARBA00004613"/>
    </source>
</evidence>
<proteinExistence type="inferred from homology"/>
<evidence type="ECO:0000256" key="1">
    <source>
        <dbReference type="ARBA" id="ARBA00004541"/>
    </source>
</evidence>
<dbReference type="GO" id="GO:0005576">
    <property type="term" value="C:extracellular region"/>
    <property type="evidence" value="ECO:0007669"/>
    <property type="project" value="UniProtKB-SubCell"/>
</dbReference>
<dbReference type="InterPro" id="IPR008502">
    <property type="entry name" value="Prolamin-like"/>
</dbReference>
<keyword evidence="4" id="KW-0732">Signal</keyword>
<dbReference type="InterPro" id="IPR044711">
    <property type="entry name" value="EC11-15"/>
</dbReference>
<evidence type="ECO:0000256" key="5">
    <source>
        <dbReference type="ARBA" id="ARBA00023279"/>
    </source>
</evidence>
<evidence type="ECO:0000313" key="12">
    <source>
        <dbReference type="RefSeq" id="XP_022777254.1"/>
    </source>
</evidence>
<protein>
    <submittedName>
        <fullName evidence="12">Egg cell-secreted protein 1.2-like</fullName>
    </submittedName>
</protein>
<dbReference type="RefSeq" id="XP_022777254.1">
    <property type="nucleotide sequence ID" value="XM_022921519.1"/>
</dbReference>